<reference evidence="1 2" key="1">
    <citation type="submission" date="2016-07" db="EMBL/GenBank/DDBJ databases">
        <title>Genomic analysis of zinc-resistant bacterium Mucilaginibacter pedocola TBZ30.</title>
        <authorList>
            <person name="Huang J."/>
            <person name="Tang J."/>
        </authorList>
    </citation>
    <scope>NUCLEOTIDE SEQUENCE [LARGE SCALE GENOMIC DNA]</scope>
    <source>
        <strain evidence="1 2">TBZ30</strain>
    </source>
</reference>
<dbReference type="Proteomes" id="UP000189739">
    <property type="component" value="Unassembled WGS sequence"/>
</dbReference>
<organism evidence="1 2">
    <name type="scientific">Mucilaginibacter pedocola</name>
    <dbReference type="NCBI Taxonomy" id="1792845"/>
    <lineage>
        <taxon>Bacteria</taxon>
        <taxon>Pseudomonadati</taxon>
        <taxon>Bacteroidota</taxon>
        <taxon>Sphingobacteriia</taxon>
        <taxon>Sphingobacteriales</taxon>
        <taxon>Sphingobacteriaceae</taxon>
        <taxon>Mucilaginibacter</taxon>
    </lineage>
</organism>
<evidence type="ECO:0000313" key="2">
    <source>
        <dbReference type="Proteomes" id="UP000189739"/>
    </source>
</evidence>
<protein>
    <submittedName>
        <fullName evidence="1">Uncharacterized protein</fullName>
    </submittedName>
</protein>
<dbReference type="STRING" id="1792845.BC343_00140"/>
<evidence type="ECO:0000313" key="1">
    <source>
        <dbReference type="EMBL" id="OOQ61525.1"/>
    </source>
</evidence>
<gene>
    <name evidence="1" type="ORF">BC343_00140</name>
</gene>
<keyword evidence="2" id="KW-1185">Reference proteome</keyword>
<accession>A0A1S9PKQ7</accession>
<name>A0A1S9PKQ7_9SPHI</name>
<dbReference type="AlphaFoldDB" id="A0A1S9PKQ7"/>
<proteinExistence type="predicted"/>
<dbReference type="RefSeq" id="WP_078345693.1">
    <property type="nucleotide sequence ID" value="NZ_MBTF01000001.1"/>
</dbReference>
<comment type="caution">
    <text evidence="1">The sequence shown here is derived from an EMBL/GenBank/DDBJ whole genome shotgun (WGS) entry which is preliminary data.</text>
</comment>
<sequence>MNQEKIYFQDRFCNDKECLPLTEAIKRTLSPEDQYQPECVVIKFKKWGEYGIKAYYRVNNQLFYATAKMDLSGKILSKKLNAKNGKGSLLKLAV</sequence>
<dbReference type="EMBL" id="MBTF01000001">
    <property type="protein sequence ID" value="OOQ61525.1"/>
    <property type="molecule type" value="Genomic_DNA"/>
</dbReference>